<accession>A0ABU4G6W9</accession>
<sequence length="60" mass="6234">MSQKALMIVPGSSDPPSETNLPTASFTPTGSCSIKIASAEVTFQNGVEARLIQIVIRGAD</sequence>
<evidence type="ECO:0000256" key="1">
    <source>
        <dbReference type="SAM" id="MobiDB-lite"/>
    </source>
</evidence>
<organism evidence="2 3">
    <name type="scientific">Sporosarcina saromensis</name>
    <dbReference type="NCBI Taxonomy" id="359365"/>
    <lineage>
        <taxon>Bacteria</taxon>
        <taxon>Bacillati</taxon>
        <taxon>Bacillota</taxon>
        <taxon>Bacilli</taxon>
        <taxon>Bacillales</taxon>
        <taxon>Caryophanaceae</taxon>
        <taxon>Sporosarcina</taxon>
    </lineage>
</organism>
<feature type="compositionally biased region" description="Polar residues" evidence="1">
    <location>
        <begin position="14"/>
        <end position="25"/>
    </location>
</feature>
<keyword evidence="3" id="KW-1185">Reference proteome</keyword>
<name>A0ABU4G6W9_9BACL</name>
<proteinExistence type="predicted"/>
<gene>
    <name evidence="2" type="ORF">QT711_06005</name>
</gene>
<protein>
    <submittedName>
        <fullName evidence="2">Uncharacterized protein</fullName>
    </submittedName>
</protein>
<feature type="region of interest" description="Disordered" evidence="1">
    <location>
        <begin position="1"/>
        <end position="25"/>
    </location>
</feature>
<dbReference type="RefSeq" id="WP_317942626.1">
    <property type="nucleotide sequence ID" value="NZ_JAUBDI010000004.1"/>
</dbReference>
<reference evidence="2 3" key="1">
    <citation type="submission" date="2023-06" db="EMBL/GenBank/DDBJ databases">
        <title>Sporosarcina sp. nov., isolated from Korean traditional fermented seafood 'Jeotgal'.</title>
        <authorList>
            <person name="Yang A.I."/>
            <person name="Shin N.-R."/>
        </authorList>
    </citation>
    <scope>NUCLEOTIDE SEQUENCE [LARGE SCALE GENOMIC DNA]</scope>
    <source>
        <strain evidence="2 3">KCTC13119</strain>
    </source>
</reference>
<evidence type="ECO:0000313" key="3">
    <source>
        <dbReference type="Proteomes" id="UP001282284"/>
    </source>
</evidence>
<dbReference type="Proteomes" id="UP001282284">
    <property type="component" value="Unassembled WGS sequence"/>
</dbReference>
<dbReference type="EMBL" id="JAUBDI010000004">
    <property type="protein sequence ID" value="MDW0112731.1"/>
    <property type="molecule type" value="Genomic_DNA"/>
</dbReference>
<comment type="caution">
    <text evidence="2">The sequence shown here is derived from an EMBL/GenBank/DDBJ whole genome shotgun (WGS) entry which is preliminary data.</text>
</comment>
<evidence type="ECO:0000313" key="2">
    <source>
        <dbReference type="EMBL" id="MDW0112731.1"/>
    </source>
</evidence>